<dbReference type="GO" id="GO:0018104">
    <property type="term" value="P:peptidoglycan-protein cross-linking"/>
    <property type="evidence" value="ECO:0007669"/>
    <property type="project" value="TreeGrafter"/>
</dbReference>
<feature type="chain" id="PRO_5006395166" evidence="8">
    <location>
        <begin position="27"/>
        <end position="324"/>
    </location>
</feature>
<dbReference type="GO" id="GO:0071555">
    <property type="term" value="P:cell wall organization"/>
    <property type="evidence" value="ECO:0007669"/>
    <property type="project" value="UniProtKB-UniRule"/>
</dbReference>
<dbReference type="AlphaFoldDB" id="A0A0R0D494"/>
<keyword evidence="6 7" id="KW-0961">Cell wall biogenesis/degradation</keyword>
<dbReference type="GO" id="GO:0005576">
    <property type="term" value="C:extracellular region"/>
    <property type="evidence" value="ECO:0007669"/>
    <property type="project" value="TreeGrafter"/>
</dbReference>
<evidence type="ECO:0000313" key="10">
    <source>
        <dbReference type="EMBL" id="KRG72152.1"/>
    </source>
</evidence>
<dbReference type="InterPro" id="IPR036366">
    <property type="entry name" value="PGBDSf"/>
</dbReference>
<evidence type="ECO:0000256" key="5">
    <source>
        <dbReference type="ARBA" id="ARBA00022984"/>
    </source>
</evidence>
<dbReference type="SUPFAM" id="SSF47090">
    <property type="entry name" value="PGBD-like"/>
    <property type="match status" value="1"/>
</dbReference>
<sequence>MLPKRLPLSSLLLACLGLAAAPLAMAQAPAPAAPAQAAAGQPVNIEPRSPLHAQVLLDRANFSPGQIDGEVGSNQRRAVSGFQAARGLKVTGELDEETWQALQADSTNMLVRYTLTAEDVAGPFQPTPKGPAAQAQLKALGFGSVAEALGERFHASPDLLKALNPGVDLGKAGTVIQVPNIGGGALPKAAKVLIDKSDSTLQLLDDQGKVLAQVPVSSGSQHDPLPIGEWKILGVARDPTFHYNPKLFWDAKKSDSKQTLPPGPNNPVGVVWIDISKPHYGLHGTPEPGHVGKTESHGCVRMTNWDALRVADAVGPSLTVLMQE</sequence>
<feature type="active site" description="Proton donor/acceptor" evidence="7">
    <location>
        <position position="283"/>
    </location>
</feature>
<comment type="caution">
    <text evidence="10">The sequence shown here is derived from an EMBL/GenBank/DDBJ whole genome shotgun (WGS) entry which is preliminary data.</text>
</comment>
<keyword evidence="8" id="KW-0732">Signal</keyword>
<dbReference type="PANTHER" id="PTHR30582:SF30">
    <property type="entry name" value="BLR4375 PROTEIN"/>
    <property type="match status" value="1"/>
</dbReference>
<dbReference type="PATRIC" id="fig|517011.3.peg.3022"/>
<evidence type="ECO:0000259" key="9">
    <source>
        <dbReference type="PROSITE" id="PS52029"/>
    </source>
</evidence>
<dbReference type="GO" id="GO:0008360">
    <property type="term" value="P:regulation of cell shape"/>
    <property type="evidence" value="ECO:0007669"/>
    <property type="project" value="UniProtKB-UniRule"/>
</dbReference>
<dbReference type="Pfam" id="PF01471">
    <property type="entry name" value="PG_binding_1"/>
    <property type="match status" value="1"/>
</dbReference>
<comment type="similarity">
    <text evidence="2">Belongs to the YkuD family.</text>
</comment>
<evidence type="ECO:0000256" key="3">
    <source>
        <dbReference type="ARBA" id="ARBA00022679"/>
    </source>
</evidence>
<dbReference type="InterPro" id="IPR002477">
    <property type="entry name" value="Peptidoglycan-bd-like"/>
</dbReference>
<dbReference type="GO" id="GO:0071972">
    <property type="term" value="F:peptidoglycan L,D-transpeptidase activity"/>
    <property type="evidence" value="ECO:0007669"/>
    <property type="project" value="TreeGrafter"/>
</dbReference>
<dbReference type="EMBL" id="LDJK01000075">
    <property type="protein sequence ID" value="KRG72152.1"/>
    <property type="molecule type" value="Genomic_DNA"/>
</dbReference>
<organism evidence="10 11">
    <name type="scientific">Stenotrophomonas chelatiphaga</name>
    <dbReference type="NCBI Taxonomy" id="517011"/>
    <lineage>
        <taxon>Bacteria</taxon>
        <taxon>Pseudomonadati</taxon>
        <taxon>Pseudomonadota</taxon>
        <taxon>Gammaproteobacteria</taxon>
        <taxon>Lysobacterales</taxon>
        <taxon>Lysobacteraceae</taxon>
        <taxon>Stenotrophomonas</taxon>
    </lineage>
</organism>
<comment type="pathway">
    <text evidence="1 7">Cell wall biogenesis; peptidoglycan biosynthesis.</text>
</comment>
<reference evidence="10 11" key="1">
    <citation type="submission" date="2015-05" db="EMBL/GenBank/DDBJ databases">
        <title>Genome sequencing and analysis of members of genus Stenotrophomonas.</title>
        <authorList>
            <person name="Patil P.P."/>
            <person name="Midha S."/>
            <person name="Patil P.B."/>
        </authorList>
    </citation>
    <scope>NUCLEOTIDE SEQUENCE [LARGE SCALE GENOMIC DNA]</scope>
    <source>
        <strain evidence="10 11">DSM 21508</strain>
    </source>
</reference>
<dbReference type="UniPathway" id="UPA00219"/>
<feature type="active site" description="Nucleophile" evidence="7">
    <location>
        <position position="299"/>
    </location>
</feature>
<dbReference type="Gene3D" id="1.10.101.10">
    <property type="entry name" value="PGBD-like superfamily/PGBD"/>
    <property type="match status" value="1"/>
</dbReference>
<evidence type="ECO:0000313" key="11">
    <source>
        <dbReference type="Proteomes" id="UP000051386"/>
    </source>
</evidence>
<accession>A0A0R0D494</accession>
<feature type="domain" description="L,D-TPase catalytic" evidence="9">
    <location>
        <begin position="190"/>
        <end position="323"/>
    </location>
</feature>
<dbReference type="Proteomes" id="UP000051386">
    <property type="component" value="Unassembled WGS sequence"/>
</dbReference>
<keyword evidence="3" id="KW-0808">Transferase</keyword>
<evidence type="ECO:0000256" key="6">
    <source>
        <dbReference type="ARBA" id="ARBA00023316"/>
    </source>
</evidence>
<dbReference type="CDD" id="cd16913">
    <property type="entry name" value="YkuD_like"/>
    <property type="match status" value="1"/>
</dbReference>
<protein>
    <submittedName>
        <fullName evidence="10">Peptidoglycan-binding protein</fullName>
    </submittedName>
</protein>
<name>A0A0R0D494_9GAMM</name>
<keyword evidence="4 7" id="KW-0133">Cell shape</keyword>
<dbReference type="InterPro" id="IPR036365">
    <property type="entry name" value="PGBD-like_sf"/>
</dbReference>
<gene>
    <name evidence="10" type="ORF">ABB28_14815</name>
</gene>
<proteinExistence type="inferred from homology"/>
<evidence type="ECO:0000256" key="8">
    <source>
        <dbReference type="SAM" id="SignalP"/>
    </source>
</evidence>
<keyword evidence="11" id="KW-1185">Reference proteome</keyword>
<dbReference type="Pfam" id="PF03734">
    <property type="entry name" value="YkuD"/>
    <property type="match status" value="1"/>
</dbReference>
<dbReference type="InterPro" id="IPR050979">
    <property type="entry name" value="LD-transpeptidase"/>
</dbReference>
<evidence type="ECO:0000256" key="7">
    <source>
        <dbReference type="PROSITE-ProRule" id="PRU01373"/>
    </source>
</evidence>
<feature type="signal peptide" evidence="8">
    <location>
        <begin position="1"/>
        <end position="26"/>
    </location>
</feature>
<dbReference type="SUPFAM" id="SSF141523">
    <property type="entry name" value="L,D-transpeptidase catalytic domain-like"/>
    <property type="match status" value="1"/>
</dbReference>
<dbReference type="GO" id="GO:0016740">
    <property type="term" value="F:transferase activity"/>
    <property type="evidence" value="ECO:0007669"/>
    <property type="project" value="UniProtKB-KW"/>
</dbReference>
<dbReference type="PROSITE" id="PS52029">
    <property type="entry name" value="LD_TPASE"/>
    <property type="match status" value="1"/>
</dbReference>
<dbReference type="PANTHER" id="PTHR30582">
    <property type="entry name" value="L,D-TRANSPEPTIDASE"/>
    <property type="match status" value="1"/>
</dbReference>
<dbReference type="InterPro" id="IPR005490">
    <property type="entry name" value="LD_TPept_cat_dom"/>
</dbReference>
<dbReference type="InterPro" id="IPR038063">
    <property type="entry name" value="Transpep_catalytic_dom"/>
</dbReference>
<dbReference type="RefSeq" id="WP_057509351.1">
    <property type="nucleotide sequence ID" value="NZ_JANUEG010000022.1"/>
</dbReference>
<evidence type="ECO:0000256" key="1">
    <source>
        <dbReference type="ARBA" id="ARBA00004752"/>
    </source>
</evidence>
<dbReference type="Gene3D" id="2.40.440.10">
    <property type="entry name" value="L,D-transpeptidase catalytic domain-like"/>
    <property type="match status" value="1"/>
</dbReference>
<keyword evidence="5 7" id="KW-0573">Peptidoglycan synthesis</keyword>
<evidence type="ECO:0000256" key="2">
    <source>
        <dbReference type="ARBA" id="ARBA00005992"/>
    </source>
</evidence>
<evidence type="ECO:0000256" key="4">
    <source>
        <dbReference type="ARBA" id="ARBA00022960"/>
    </source>
</evidence>